<evidence type="ECO:0000256" key="3">
    <source>
        <dbReference type="ARBA" id="ARBA00022679"/>
    </source>
</evidence>
<dbReference type="SMART" id="SM00439">
    <property type="entry name" value="BAH"/>
    <property type="match status" value="1"/>
</dbReference>
<dbReference type="PROSITE" id="PS51679">
    <property type="entry name" value="SAM_MT_C5"/>
    <property type="match status" value="1"/>
</dbReference>
<dbReference type="PROSITE" id="PS00094">
    <property type="entry name" value="C5_MTASE_1"/>
    <property type="match status" value="1"/>
</dbReference>
<dbReference type="InterPro" id="IPR016197">
    <property type="entry name" value="Chromo-like_dom_sf"/>
</dbReference>
<feature type="domain" description="Chromo" evidence="12">
    <location>
        <begin position="714"/>
        <end position="769"/>
    </location>
</feature>
<evidence type="ECO:0000256" key="7">
    <source>
        <dbReference type="ARBA" id="ARBA00047422"/>
    </source>
</evidence>
<keyword evidence="6" id="KW-0539">Nucleus</keyword>
<dbReference type="Gene3D" id="2.30.30.490">
    <property type="match status" value="1"/>
</dbReference>
<protein>
    <recommendedName>
        <fullName evidence="10">Cytosine-specific methyltransferase</fullName>
        <ecNumber evidence="10">2.1.1.37</ecNumber>
    </recommendedName>
</protein>
<name>A0A7J6I2N7_CANSA</name>
<evidence type="ECO:0000256" key="5">
    <source>
        <dbReference type="ARBA" id="ARBA00023125"/>
    </source>
</evidence>
<dbReference type="PROSITE" id="PS50013">
    <property type="entry name" value="CHROMO_2"/>
    <property type="match status" value="1"/>
</dbReference>
<dbReference type="SMART" id="SM00298">
    <property type="entry name" value="CHROMO"/>
    <property type="match status" value="1"/>
</dbReference>
<evidence type="ECO:0000259" key="13">
    <source>
        <dbReference type="PROSITE" id="PS51038"/>
    </source>
</evidence>
<comment type="similarity">
    <text evidence="8 9">Belongs to the class I-like SAM-binding methyltransferase superfamily. C5-methyltransferase family.</text>
</comment>
<evidence type="ECO:0000259" key="12">
    <source>
        <dbReference type="PROSITE" id="PS50013"/>
    </source>
</evidence>
<dbReference type="InterPro" id="IPR031303">
    <property type="entry name" value="C5_meth_CS"/>
</dbReference>
<reference evidence="14 15" key="1">
    <citation type="journal article" date="2020" name="bioRxiv">
        <title>Sequence and annotation of 42 cannabis genomes reveals extensive copy number variation in cannabinoid synthesis and pathogen resistance genes.</title>
        <authorList>
            <person name="Mckernan K.J."/>
            <person name="Helbert Y."/>
            <person name="Kane L.T."/>
            <person name="Ebling H."/>
            <person name="Zhang L."/>
            <person name="Liu B."/>
            <person name="Eaton Z."/>
            <person name="Mclaughlin S."/>
            <person name="Kingan S."/>
            <person name="Baybayan P."/>
            <person name="Concepcion G."/>
            <person name="Jordan M."/>
            <person name="Riva A."/>
            <person name="Barbazuk W."/>
            <person name="Harkins T."/>
        </authorList>
    </citation>
    <scope>NUCLEOTIDE SEQUENCE [LARGE SCALE GENOMIC DNA]</scope>
    <source>
        <strain evidence="15">cv. Jamaican Lion 4</strain>
        <tissue evidence="14">Leaf</tissue>
    </source>
</reference>
<dbReference type="InterPro" id="IPR029063">
    <property type="entry name" value="SAM-dependent_MTases_sf"/>
</dbReference>
<feature type="active site" evidence="8">
    <location>
        <position position="792"/>
    </location>
</feature>
<proteinExistence type="inferred from homology"/>
<dbReference type="GO" id="GO:0044027">
    <property type="term" value="P:negative regulation of gene expression via chromosomal CpG island methylation"/>
    <property type="evidence" value="ECO:0007669"/>
    <property type="project" value="TreeGrafter"/>
</dbReference>
<feature type="region of interest" description="Disordered" evidence="11">
    <location>
        <begin position="167"/>
        <end position="189"/>
    </location>
</feature>
<dbReference type="InterPro" id="IPR001525">
    <property type="entry name" value="C5_MeTfrase"/>
</dbReference>
<feature type="region of interest" description="Disordered" evidence="11">
    <location>
        <begin position="81"/>
        <end position="136"/>
    </location>
</feature>
<evidence type="ECO:0000256" key="4">
    <source>
        <dbReference type="ARBA" id="ARBA00022691"/>
    </source>
</evidence>
<dbReference type="Proteomes" id="UP000583929">
    <property type="component" value="Unassembled WGS sequence"/>
</dbReference>
<dbReference type="InterPro" id="IPR001025">
    <property type="entry name" value="BAH_dom"/>
</dbReference>
<accession>A0A7J6I2N7</accession>
<dbReference type="AlphaFoldDB" id="A0A7J6I2N7"/>
<evidence type="ECO:0000256" key="11">
    <source>
        <dbReference type="SAM" id="MobiDB-lite"/>
    </source>
</evidence>
<comment type="catalytic activity">
    <reaction evidence="7 10">
        <text>a 2'-deoxycytidine in DNA + S-adenosyl-L-methionine = a 5-methyl-2'-deoxycytidine in DNA + S-adenosyl-L-homocysteine + H(+)</text>
        <dbReference type="Rhea" id="RHEA:13681"/>
        <dbReference type="Rhea" id="RHEA-COMP:11369"/>
        <dbReference type="Rhea" id="RHEA-COMP:11370"/>
        <dbReference type="ChEBI" id="CHEBI:15378"/>
        <dbReference type="ChEBI" id="CHEBI:57856"/>
        <dbReference type="ChEBI" id="CHEBI:59789"/>
        <dbReference type="ChEBI" id="CHEBI:85452"/>
        <dbReference type="ChEBI" id="CHEBI:85454"/>
        <dbReference type="EC" id="2.1.1.37"/>
    </reaction>
</comment>
<organism evidence="14 15">
    <name type="scientific">Cannabis sativa</name>
    <name type="common">Hemp</name>
    <name type="synonym">Marijuana</name>
    <dbReference type="NCBI Taxonomy" id="3483"/>
    <lineage>
        <taxon>Eukaryota</taxon>
        <taxon>Viridiplantae</taxon>
        <taxon>Streptophyta</taxon>
        <taxon>Embryophyta</taxon>
        <taxon>Tracheophyta</taxon>
        <taxon>Spermatophyta</taxon>
        <taxon>Magnoliopsida</taxon>
        <taxon>eudicotyledons</taxon>
        <taxon>Gunneridae</taxon>
        <taxon>Pentapetalae</taxon>
        <taxon>rosids</taxon>
        <taxon>fabids</taxon>
        <taxon>Rosales</taxon>
        <taxon>Cannabaceae</taxon>
        <taxon>Cannabis</taxon>
    </lineage>
</organism>
<dbReference type="FunFam" id="3.40.50.150:FF:000143">
    <property type="entry name" value="DNA (cytosine-5)-methyltransferase 1"/>
    <property type="match status" value="1"/>
</dbReference>
<dbReference type="PANTHER" id="PTHR10629:SF34">
    <property type="entry name" value="DNA (CYTOSINE-5)-METHYLTRANSFERASE CMT2"/>
    <property type="match status" value="1"/>
</dbReference>
<evidence type="ECO:0000256" key="10">
    <source>
        <dbReference type="RuleBase" id="RU000417"/>
    </source>
</evidence>
<dbReference type="Pfam" id="PF01426">
    <property type="entry name" value="BAH"/>
    <property type="match status" value="1"/>
</dbReference>
<keyword evidence="5" id="KW-0238">DNA-binding</keyword>
<comment type="subcellular location">
    <subcellularLocation>
        <location evidence="1">Nucleus</location>
    </subcellularLocation>
</comment>
<dbReference type="GO" id="GO:0003677">
    <property type="term" value="F:DNA binding"/>
    <property type="evidence" value="ECO:0007669"/>
    <property type="project" value="UniProtKB-KW"/>
</dbReference>
<dbReference type="GO" id="GO:0005634">
    <property type="term" value="C:nucleus"/>
    <property type="evidence" value="ECO:0007669"/>
    <property type="project" value="UniProtKB-SubCell"/>
</dbReference>
<dbReference type="InterPro" id="IPR018117">
    <property type="entry name" value="C5_DNA_meth_AS"/>
</dbReference>
<evidence type="ECO:0000313" key="14">
    <source>
        <dbReference type="EMBL" id="KAF4401783.1"/>
    </source>
</evidence>
<evidence type="ECO:0000256" key="9">
    <source>
        <dbReference type="RuleBase" id="RU000416"/>
    </source>
</evidence>
<evidence type="ECO:0000313" key="15">
    <source>
        <dbReference type="Proteomes" id="UP000583929"/>
    </source>
</evidence>
<comment type="caution">
    <text evidence="14">The sequence shown here is derived from an EMBL/GenBank/DDBJ whole genome shotgun (WGS) entry which is preliminary data.</text>
</comment>
<keyword evidence="15" id="KW-1185">Reference proteome</keyword>
<dbReference type="PANTHER" id="PTHR10629">
    <property type="entry name" value="CYTOSINE-SPECIFIC METHYLTRANSFERASE"/>
    <property type="match status" value="1"/>
</dbReference>
<feature type="compositionally biased region" description="Polar residues" evidence="11">
    <location>
        <begin position="81"/>
        <end position="100"/>
    </location>
</feature>
<sequence length="1175" mass="133110">MRSPRKLKSTSKSDSNCMELVLHTISANVEHPVPLTVFDPKSHGQISLRLSPSFSPSSVETVFRKGARNVDKLFHLATSTSVRRSPRLSSGSNELKSSNVAPRLGSQLLLESSNSRRRSPTLDPSPSEVKKSNVGKLLGKRGSAKCEMELLDEVAVRRSPRFSPPAVAVADSDITKSKSKSSNAMSERSKRQNLSSIFGIEEINSDVDFLKGNCLPRSAKVTTIESETKSYCLKVASEKISSKWLHSQKRGYCELESPNSLKSKTKLLEDEDSNTRSLPLKSNDLVVSSEKHLRSSRPESTTEDNIGEDFKKIISEISNERSCKYSSTLTTKESINLCTSDKLCTLSEDCTSMSNLTYSRELEVMSLDGEAECDFTDFPEPCEKLPKKTKTSNFAKSKPKKSNCSFFVGDPIPDDEARERWLWRYELKTQRSHDKKSKQNDDEEDEVVLNVECHFAQANIQSRIYNLGDCAYIQGDGKKKHIGRIVEFFKTTDGEKYFRVQWFYRVEDTVIKEVGGFHDKRRLFYSTIMNDNILDCIISKVLVTKVTPRIGLKMSSIAPSDFYYDMEYCVDYSTFRSIEIDNSVKNHHFASPCGSESVPTVATKTYQAELTLLDLYSGCGGMSTGLCLGAKASNVNIVTRWAVDCHKPACESIELNHPETNVRNEAAEDFLDLLREWDKLCKRYRSHNVGRTHSSRSKASTEVEDDHESSTEEFEVSNFVDICYGDPNKTGKRGLNFKVHWKGYSTSEDTWEPAEDLSNCQESLEEFVKDGMKRKILPLPAGVDVICGGPPCQGISGYNRFRNVDSPLDDERNRQIIVFMDIVKFLKPKYVLMENVVDILRFDKASLGRYALSRLVHMNYQARLGIIAAGCYGLPQFRLRVFLWGALPHENLPQFPLPTHDVIIRYWPPSEFERNTVAYDEDQPRELQKALVLQDAISDLPPVTNDETREKIEYHMPPETEFQRYIRSTKLEMDGSALDATRETKCSLYDHRPYPLSEDDYIRVCKIPKKKGANFRDLPGVVVGGNNVARRDPKEKILLLPSGKPLVPDYAFTFEQGKSKRPFARLWWDETVPTVVTFPTCHNQVALHPEQDRILTVREYARLQGFPDYYRFCGTVKARYRQIGNAVPVNVTRALGYALGLAIQKRSSNEPLLTLPQKFSLSTIYELANIHASQD</sequence>
<keyword evidence="2 8" id="KW-0489">Methyltransferase</keyword>
<dbReference type="SUPFAM" id="SSF54160">
    <property type="entry name" value="Chromo domain-like"/>
    <property type="match status" value="1"/>
</dbReference>
<keyword evidence="3 8" id="KW-0808">Transferase</keyword>
<evidence type="ECO:0000256" key="6">
    <source>
        <dbReference type="ARBA" id="ARBA00023242"/>
    </source>
</evidence>
<dbReference type="Gene3D" id="3.40.50.150">
    <property type="entry name" value="Vaccinia Virus protein VP39"/>
    <property type="match status" value="1"/>
</dbReference>
<dbReference type="NCBIfam" id="TIGR00675">
    <property type="entry name" value="dcm"/>
    <property type="match status" value="1"/>
</dbReference>
<dbReference type="FunFam" id="3.90.120.10:FF:000003">
    <property type="entry name" value="DNA (cytosine-5)-methyltransferase 1"/>
    <property type="match status" value="1"/>
</dbReference>
<keyword evidence="4 8" id="KW-0949">S-adenosyl-L-methionine</keyword>
<dbReference type="Pfam" id="PF00145">
    <property type="entry name" value="DNA_methylase"/>
    <property type="match status" value="1"/>
</dbReference>
<evidence type="ECO:0000256" key="8">
    <source>
        <dbReference type="PROSITE-ProRule" id="PRU01016"/>
    </source>
</evidence>
<dbReference type="PROSITE" id="PS00095">
    <property type="entry name" value="C5_MTASE_2"/>
    <property type="match status" value="1"/>
</dbReference>
<feature type="domain" description="BAH" evidence="13">
    <location>
        <begin position="463"/>
        <end position="579"/>
    </location>
</feature>
<dbReference type="EMBL" id="JAATIQ010000011">
    <property type="protein sequence ID" value="KAF4401783.1"/>
    <property type="molecule type" value="Genomic_DNA"/>
</dbReference>
<dbReference type="Gene3D" id="3.90.120.10">
    <property type="entry name" value="DNA Methylase, subunit A, domain 2"/>
    <property type="match status" value="1"/>
</dbReference>
<evidence type="ECO:0000256" key="2">
    <source>
        <dbReference type="ARBA" id="ARBA00022603"/>
    </source>
</evidence>
<dbReference type="InterPro" id="IPR050390">
    <property type="entry name" value="C5-Methyltransferase"/>
</dbReference>
<dbReference type="InterPro" id="IPR000953">
    <property type="entry name" value="Chromo/chromo_shadow_dom"/>
</dbReference>
<dbReference type="CDD" id="cd18635">
    <property type="entry name" value="CD_CMT3_like"/>
    <property type="match status" value="1"/>
</dbReference>
<gene>
    <name evidence="14" type="ORF">G4B88_000831</name>
</gene>
<dbReference type="PROSITE" id="PS51038">
    <property type="entry name" value="BAH"/>
    <property type="match status" value="1"/>
</dbReference>
<dbReference type="GO" id="GO:0003682">
    <property type="term" value="F:chromatin binding"/>
    <property type="evidence" value="ECO:0007669"/>
    <property type="project" value="InterPro"/>
</dbReference>
<dbReference type="GO" id="GO:0003886">
    <property type="term" value="F:DNA (cytosine-5-)-methyltransferase activity"/>
    <property type="evidence" value="ECO:0007669"/>
    <property type="project" value="UniProtKB-EC"/>
</dbReference>
<evidence type="ECO:0000256" key="1">
    <source>
        <dbReference type="ARBA" id="ARBA00004123"/>
    </source>
</evidence>
<dbReference type="EC" id="2.1.1.37" evidence="10"/>
<dbReference type="PRINTS" id="PR00105">
    <property type="entry name" value="C5METTRFRASE"/>
</dbReference>
<dbReference type="InterPro" id="IPR043151">
    <property type="entry name" value="BAH_sf"/>
</dbReference>
<dbReference type="GO" id="GO:0032259">
    <property type="term" value="P:methylation"/>
    <property type="evidence" value="ECO:0007669"/>
    <property type="project" value="UniProtKB-KW"/>
</dbReference>
<dbReference type="SUPFAM" id="SSF53335">
    <property type="entry name" value="S-adenosyl-L-methionine-dependent methyltransferases"/>
    <property type="match status" value="1"/>
</dbReference>